<organism evidence="1 2">
    <name type="scientific">Aspergillus ellipticus CBS 707.79</name>
    <dbReference type="NCBI Taxonomy" id="1448320"/>
    <lineage>
        <taxon>Eukaryota</taxon>
        <taxon>Fungi</taxon>
        <taxon>Dikarya</taxon>
        <taxon>Ascomycota</taxon>
        <taxon>Pezizomycotina</taxon>
        <taxon>Eurotiomycetes</taxon>
        <taxon>Eurotiomycetidae</taxon>
        <taxon>Eurotiales</taxon>
        <taxon>Aspergillaceae</taxon>
        <taxon>Aspergillus</taxon>
        <taxon>Aspergillus subgen. Circumdati</taxon>
    </lineage>
</organism>
<gene>
    <name evidence="1" type="ORF">BO71DRAFT_140452</name>
</gene>
<accession>A0A319E0S6</accession>
<dbReference type="EMBL" id="KZ825826">
    <property type="protein sequence ID" value="PYH97343.1"/>
    <property type="molecule type" value="Genomic_DNA"/>
</dbReference>
<keyword evidence="2" id="KW-1185">Reference proteome</keyword>
<dbReference type="VEuPathDB" id="FungiDB:BO71DRAFT_140452"/>
<proteinExistence type="predicted"/>
<sequence>MSSPPPVTRDLRYSSLPATIPGIPTSDNNSFDVYRWAKITGLHDTETLVVLRWRPRPSFGVCCQLLEIMGWVRDPETADIPCSIPIRDLTGQMTLQSAHIQRGDMQIDGASMRILLKLLAVEPTPKTPSSLGAYTNVDIIATWGDYSAGGISKHSGHYCLRSDLYLLTPYDLMLTDTA</sequence>
<dbReference type="Proteomes" id="UP000247810">
    <property type="component" value="Unassembled WGS sequence"/>
</dbReference>
<evidence type="ECO:0000313" key="1">
    <source>
        <dbReference type="EMBL" id="PYH97343.1"/>
    </source>
</evidence>
<name>A0A319E0S6_9EURO</name>
<protein>
    <submittedName>
        <fullName evidence="1">Uncharacterized protein</fullName>
    </submittedName>
</protein>
<dbReference type="AlphaFoldDB" id="A0A319E0S6"/>
<evidence type="ECO:0000313" key="2">
    <source>
        <dbReference type="Proteomes" id="UP000247810"/>
    </source>
</evidence>
<reference evidence="1 2" key="1">
    <citation type="submission" date="2018-02" db="EMBL/GenBank/DDBJ databases">
        <title>The genomes of Aspergillus section Nigri reveals drivers in fungal speciation.</title>
        <authorList>
            <consortium name="DOE Joint Genome Institute"/>
            <person name="Vesth T.C."/>
            <person name="Nybo J."/>
            <person name="Theobald S."/>
            <person name="Brandl J."/>
            <person name="Frisvad J.C."/>
            <person name="Nielsen K.F."/>
            <person name="Lyhne E.K."/>
            <person name="Kogle M.E."/>
            <person name="Kuo A."/>
            <person name="Riley R."/>
            <person name="Clum A."/>
            <person name="Nolan M."/>
            <person name="Lipzen A."/>
            <person name="Salamov A."/>
            <person name="Henrissat B."/>
            <person name="Wiebenga A."/>
            <person name="De vries R.P."/>
            <person name="Grigoriev I.V."/>
            <person name="Mortensen U.H."/>
            <person name="Andersen M.R."/>
            <person name="Baker S.E."/>
        </authorList>
    </citation>
    <scope>NUCLEOTIDE SEQUENCE [LARGE SCALE GENOMIC DNA]</scope>
    <source>
        <strain evidence="1 2">CBS 707.79</strain>
    </source>
</reference>